<protein>
    <recommendedName>
        <fullName evidence="2">MEMO1 family protein A2Y83_00095</fullName>
    </recommendedName>
</protein>
<dbReference type="SUPFAM" id="SSF143447">
    <property type="entry name" value="AMMECR1-like"/>
    <property type="match status" value="1"/>
</dbReference>
<dbReference type="NCBIfam" id="TIGR00296">
    <property type="entry name" value="TIGR00296 family protein"/>
    <property type="match status" value="1"/>
</dbReference>
<dbReference type="InterPro" id="IPR023473">
    <property type="entry name" value="AMMECR1"/>
</dbReference>
<dbReference type="Proteomes" id="UP000178323">
    <property type="component" value="Unassembled WGS sequence"/>
</dbReference>
<sequence length="505" mass="55430">MKNKNIRPAAVAGKFYSASSDVLEKEVVRLIAENRSENEGKVFALMSPHAGYAYAGPAYGAAYSVLEKRKIKTVIIIGNSHHAYFDGISVYAKGGYETPLGKIYVDEAVAGEIMEKDKKIYSDEKIHINEHSIETQLPFLQKVLPDAKIVPIIMGNDLMGTCNLLALAIEDAARGRDDVVIIASSDMSHYPPYDAANRVDKEVLDMIKKGNALELEKLLAELEMRGVPSGVSFLCGAGAVKTAMILARRAGAGKIDILKYLNSGDTIEKDGVVGYGAVAFSFGEDIFHGRRQLARLRSQELATKINEKGGEDIINEIEKDNSAAAMSTNGKKELVKIAKDAVEAKVRGQNLPEIKTDSVFLLEKRGAFVTLKKGGALRGCIGRFITNDPLYKVVQEMAVEAALSDPRFVAVTEDELWDLEYEVSVLSPLEKISDPFHDIVLGVHGVQVRQGFHSGVFLPQVAHETGWNFEEFMNNLCEQKAGISRDAWKRGDAEIYRFTAEIVSE</sequence>
<dbReference type="InterPro" id="IPR027485">
    <property type="entry name" value="AMMECR1_N"/>
</dbReference>
<accession>A0A1F5S759</accession>
<evidence type="ECO:0000313" key="5">
    <source>
        <dbReference type="Proteomes" id="UP000178323"/>
    </source>
</evidence>
<proteinExistence type="inferred from homology"/>
<dbReference type="HAMAP" id="MF_00055">
    <property type="entry name" value="MEMO1"/>
    <property type="match status" value="1"/>
</dbReference>
<comment type="similarity">
    <text evidence="1 2">Belongs to the MEMO1 family.</text>
</comment>
<evidence type="ECO:0000313" key="4">
    <source>
        <dbReference type="EMBL" id="OGF22466.1"/>
    </source>
</evidence>
<evidence type="ECO:0000256" key="1">
    <source>
        <dbReference type="ARBA" id="ARBA00006315"/>
    </source>
</evidence>
<dbReference type="AlphaFoldDB" id="A0A1F5S759"/>
<dbReference type="PANTHER" id="PTHR11060">
    <property type="entry name" value="PROTEIN MEMO1"/>
    <property type="match status" value="1"/>
</dbReference>
<dbReference type="PANTHER" id="PTHR11060:SF0">
    <property type="entry name" value="PROTEIN MEMO1"/>
    <property type="match status" value="1"/>
</dbReference>
<evidence type="ECO:0000256" key="2">
    <source>
        <dbReference type="HAMAP-Rule" id="MF_00055"/>
    </source>
</evidence>
<reference evidence="4 5" key="1">
    <citation type="journal article" date="2016" name="Nat. Commun.">
        <title>Thousands of microbial genomes shed light on interconnected biogeochemical processes in an aquifer system.</title>
        <authorList>
            <person name="Anantharaman K."/>
            <person name="Brown C.T."/>
            <person name="Hug L.A."/>
            <person name="Sharon I."/>
            <person name="Castelle C.J."/>
            <person name="Probst A.J."/>
            <person name="Thomas B.C."/>
            <person name="Singh A."/>
            <person name="Wilkins M.J."/>
            <person name="Karaoz U."/>
            <person name="Brodie E.L."/>
            <person name="Williams K.H."/>
            <person name="Hubbard S.S."/>
            <person name="Banfield J.F."/>
        </authorList>
    </citation>
    <scope>NUCLEOTIDE SEQUENCE [LARGE SCALE GENOMIC DNA]</scope>
</reference>
<dbReference type="Gene3D" id="3.40.830.10">
    <property type="entry name" value="LigB-like"/>
    <property type="match status" value="1"/>
</dbReference>
<dbReference type="Pfam" id="PF01875">
    <property type="entry name" value="Memo"/>
    <property type="match status" value="1"/>
</dbReference>
<dbReference type="Pfam" id="PF01871">
    <property type="entry name" value="AMMECR1"/>
    <property type="match status" value="1"/>
</dbReference>
<dbReference type="NCBIfam" id="TIGR04336">
    <property type="entry name" value="AmmeMemoSam_B"/>
    <property type="match status" value="1"/>
</dbReference>
<dbReference type="CDD" id="cd07361">
    <property type="entry name" value="MEMO_like"/>
    <property type="match status" value="1"/>
</dbReference>
<dbReference type="Gene3D" id="3.30.700.20">
    <property type="entry name" value="Hypothetical protein ph0010, domain 1"/>
    <property type="match status" value="1"/>
</dbReference>
<name>A0A1F5S759_9BACT</name>
<dbReference type="InterPro" id="IPR002733">
    <property type="entry name" value="AMMECR1_domain"/>
</dbReference>
<comment type="caution">
    <text evidence="4">The sequence shown here is derived from an EMBL/GenBank/DDBJ whole genome shotgun (WGS) entry which is preliminary data.</text>
</comment>
<dbReference type="STRING" id="1797985.A2Y83_00095"/>
<organism evidence="4 5">
    <name type="scientific">Candidatus Falkowbacteria bacterium RBG_13_39_14</name>
    <dbReference type="NCBI Taxonomy" id="1797985"/>
    <lineage>
        <taxon>Bacteria</taxon>
        <taxon>Candidatus Falkowiibacteriota</taxon>
    </lineage>
</organism>
<dbReference type="InterPro" id="IPR027623">
    <property type="entry name" value="AmmeMemoSam_A"/>
</dbReference>
<dbReference type="InterPro" id="IPR036071">
    <property type="entry name" value="AMMECR1_dom_sf"/>
</dbReference>
<dbReference type="PROSITE" id="PS51112">
    <property type="entry name" value="AMMECR1"/>
    <property type="match status" value="1"/>
</dbReference>
<dbReference type="InterPro" id="IPR002737">
    <property type="entry name" value="MEMO1_fam"/>
</dbReference>
<dbReference type="SUPFAM" id="SSF53213">
    <property type="entry name" value="LigB-like"/>
    <property type="match status" value="1"/>
</dbReference>
<dbReference type="Gene3D" id="3.30.1490.150">
    <property type="entry name" value="Hypothetical protein ph0010, domain 2"/>
    <property type="match status" value="1"/>
</dbReference>
<feature type="domain" description="AMMECR1" evidence="3">
    <location>
        <begin position="329"/>
        <end position="505"/>
    </location>
</feature>
<dbReference type="EMBL" id="MFFS01000025">
    <property type="protein sequence ID" value="OGF22466.1"/>
    <property type="molecule type" value="Genomic_DNA"/>
</dbReference>
<dbReference type="NCBIfam" id="TIGR04335">
    <property type="entry name" value="AmmeMemoSam_A"/>
    <property type="match status" value="1"/>
</dbReference>
<evidence type="ECO:0000259" key="3">
    <source>
        <dbReference type="PROSITE" id="PS51112"/>
    </source>
</evidence>
<gene>
    <name evidence="4" type="ORF">A2Y83_00095</name>
</gene>